<name>A0A2S8BLF3_9MYCO</name>
<gene>
    <name evidence="2" type="ORF">C1Y40_02346</name>
</gene>
<feature type="chain" id="PRO_5039583014" description="Secreted protein" evidence="1">
    <location>
        <begin position="19"/>
        <end position="75"/>
    </location>
</feature>
<keyword evidence="1" id="KW-0732">Signal</keyword>
<feature type="signal peptide" evidence="1">
    <location>
        <begin position="1"/>
        <end position="18"/>
    </location>
</feature>
<evidence type="ECO:0000313" key="2">
    <source>
        <dbReference type="EMBL" id="PQM47459.1"/>
    </source>
</evidence>
<dbReference type="AlphaFoldDB" id="A0A2S8BLF3"/>
<proteinExistence type="predicted"/>
<accession>A0A2S8BLF3</accession>
<evidence type="ECO:0000256" key="1">
    <source>
        <dbReference type="SAM" id="SignalP"/>
    </source>
</evidence>
<organism evidence="2 3">
    <name type="scientific">Mycobacterium talmoniae</name>
    <dbReference type="NCBI Taxonomy" id="1858794"/>
    <lineage>
        <taxon>Bacteria</taxon>
        <taxon>Bacillati</taxon>
        <taxon>Actinomycetota</taxon>
        <taxon>Actinomycetes</taxon>
        <taxon>Mycobacteriales</taxon>
        <taxon>Mycobacteriaceae</taxon>
        <taxon>Mycobacterium</taxon>
    </lineage>
</organism>
<comment type="caution">
    <text evidence="2">The sequence shown here is derived from an EMBL/GenBank/DDBJ whole genome shotgun (WGS) entry which is preliminary data.</text>
</comment>
<reference evidence="2 3" key="1">
    <citation type="journal article" date="2017" name="Int. J. Syst. Evol. Microbiol.">
        <title>Mycobacterium talmoniae sp. nov., a slowly growing mycobacterium isolated from human respiratory samples.</title>
        <authorList>
            <person name="Davidson R.M."/>
            <person name="DeGroote M.A."/>
            <person name="Marola J.L."/>
            <person name="Buss S."/>
            <person name="Jones V."/>
            <person name="McNeil M.R."/>
            <person name="Freifeld A.G."/>
            <person name="Elaine Epperson L."/>
            <person name="Hasan N.A."/>
            <person name="Jackson M."/>
            <person name="Iwen P.C."/>
            <person name="Salfinger M."/>
            <person name="Strong M."/>
        </authorList>
    </citation>
    <scope>NUCLEOTIDE SEQUENCE [LARGE SCALE GENOMIC DNA]</scope>
    <source>
        <strain evidence="2 3">ATCC BAA-2683</strain>
    </source>
</reference>
<evidence type="ECO:0008006" key="4">
    <source>
        <dbReference type="Google" id="ProtNLM"/>
    </source>
</evidence>
<sequence length="75" mass="7820">MRWVSVSLATAASWLAWASATAWSAFCLASRASDSLLTCSVRARCSLVIACSELADSVWPALAVAIMSSGVVAVR</sequence>
<evidence type="ECO:0000313" key="3">
    <source>
        <dbReference type="Proteomes" id="UP000238296"/>
    </source>
</evidence>
<dbReference type="EMBL" id="PPEA01000333">
    <property type="protein sequence ID" value="PQM47459.1"/>
    <property type="molecule type" value="Genomic_DNA"/>
</dbReference>
<dbReference type="Proteomes" id="UP000238296">
    <property type="component" value="Unassembled WGS sequence"/>
</dbReference>
<protein>
    <recommendedName>
        <fullName evidence="4">Secreted protein</fullName>
    </recommendedName>
</protein>